<dbReference type="SUPFAM" id="SSF53474">
    <property type="entry name" value="alpha/beta-Hydrolases"/>
    <property type="match status" value="1"/>
</dbReference>
<dbReference type="Gene3D" id="3.40.50.1820">
    <property type="entry name" value="alpha/beta hydrolase"/>
    <property type="match status" value="1"/>
</dbReference>
<gene>
    <name evidence="2" type="ORF">SAMN05421749_10150</name>
</gene>
<evidence type="ECO:0000313" key="2">
    <source>
        <dbReference type="EMBL" id="SDB82036.1"/>
    </source>
</evidence>
<dbReference type="EMBL" id="FMYK01000001">
    <property type="protein sequence ID" value="SDB82036.1"/>
    <property type="molecule type" value="Genomic_DNA"/>
</dbReference>
<dbReference type="InterPro" id="IPR050471">
    <property type="entry name" value="AB_hydrolase"/>
</dbReference>
<reference evidence="3" key="1">
    <citation type="submission" date="2016-09" db="EMBL/GenBank/DDBJ databases">
        <authorList>
            <person name="Varghese N."/>
            <person name="Submissions S."/>
        </authorList>
    </citation>
    <scope>NUCLEOTIDE SEQUENCE [LARGE SCALE GENOMIC DNA]</scope>
    <source>
        <strain evidence="3">ANC 3699</strain>
    </source>
</reference>
<organism evidence="2 3">
    <name type="scientific">Acinetobacter marinus</name>
    <dbReference type="NCBI Taxonomy" id="281375"/>
    <lineage>
        <taxon>Bacteria</taxon>
        <taxon>Pseudomonadati</taxon>
        <taxon>Pseudomonadota</taxon>
        <taxon>Gammaproteobacteria</taxon>
        <taxon>Moraxellales</taxon>
        <taxon>Moraxellaceae</taxon>
        <taxon>Acinetobacter</taxon>
    </lineage>
</organism>
<protein>
    <submittedName>
        <fullName evidence="2">Pimeloyl-ACP methyl ester carboxylesterase</fullName>
    </submittedName>
</protein>
<dbReference type="Proteomes" id="UP000242317">
    <property type="component" value="Unassembled WGS sequence"/>
</dbReference>
<dbReference type="GO" id="GO:0046503">
    <property type="term" value="P:glycerolipid catabolic process"/>
    <property type="evidence" value="ECO:0007669"/>
    <property type="project" value="TreeGrafter"/>
</dbReference>
<dbReference type="PANTHER" id="PTHR43433:SF5">
    <property type="entry name" value="AB HYDROLASE-1 DOMAIN-CONTAINING PROTEIN"/>
    <property type="match status" value="1"/>
</dbReference>
<proteinExistence type="predicted"/>
<accession>A0A1G6GLJ5</accession>
<dbReference type="InterPro" id="IPR000073">
    <property type="entry name" value="AB_hydrolase_1"/>
</dbReference>
<dbReference type="Pfam" id="PF00561">
    <property type="entry name" value="Abhydrolase_1"/>
    <property type="match status" value="1"/>
</dbReference>
<sequence>MTATALQMNQSPYSDFMQETEVLLPNKQRLHVEMGGNPAHPTIVLIMGLGAQMLVWPDTFCRLLIDAGYQVVRFDNRDIGLSSKTKRKGERLNTLKLMGRFSLGLANQGAPYTLYDMAEDVSLLIEALRLKEVHLIGASMGGMIAQIVAAQYPEKIKSLGLLFTSNNQRFLPPPFPKQLMSLIGKPKSHDEDGIVEHSIRLFNVIGSPGFVDPILSAEHARKLYQRSFYPAGVLQQFLAILCTGSLLELDKQIQQPTIVVHGSRDRLLPPAHGKAVAKAIKNAKFELIDGMGHDLPLYYIPKLVHIFTQQIKSLTP</sequence>
<dbReference type="RefSeq" id="WP_092614346.1">
    <property type="nucleotide sequence ID" value="NZ_FMYK01000001.1"/>
</dbReference>
<dbReference type="PANTHER" id="PTHR43433">
    <property type="entry name" value="HYDROLASE, ALPHA/BETA FOLD FAMILY PROTEIN"/>
    <property type="match status" value="1"/>
</dbReference>
<feature type="domain" description="AB hydrolase-1" evidence="1">
    <location>
        <begin position="41"/>
        <end position="295"/>
    </location>
</feature>
<dbReference type="InterPro" id="IPR029058">
    <property type="entry name" value="AB_hydrolase_fold"/>
</dbReference>
<dbReference type="OrthoDB" id="9798888at2"/>
<keyword evidence="3" id="KW-1185">Reference proteome</keyword>
<evidence type="ECO:0000259" key="1">
    <source>
        <dbReference type="Pfam" id="PF00561"/>
    </source>
</evidence>
<name>A0A1G6GLJ5_9GAMM</name>
<dbReference type="AlphaFoldDB" id="A0A1G6GLJ5"/>
<evidence type="ECO:0000313" key="3">
    <source>
        <dbReference type="Proteomes" id="UP000242317"/>
    </source>
</evidence>
<dbReference type="GO" id="GO:0004806">
    <property type="term" value="F:triacylglycerol lipase activity"/>
    <property type="evidence" value="ECO:0007669"/>
    <property type="project" value="TreeGrafter"/>
</dbReference>